<dbReference type="OrthoDB" id="4113502at1224"/>
<evidence type="ECO:0000256" key="1">
    <source>
        <dbReference type="SAM" id="MobiDB-lite"/>
    </source>
</evidence>
<feature type="region of interest" description="Disordered" evidence="1">
    <location>
        <begin position="67"/>
        <end position="91"/>
    </location>
</feature>
<evidence type="ECO:0000313" key="4">
    <source>
        <dbReference type="Proteomes" id="UP000285310"/>
    </source>
</evidence>
<proteinExistence type="predicted"/>
<protein>
    <recommendedName>
        <fullName evidence="5">Zinc ribbon domain-containing protein</fullName>
    </recommendedName>
</protein>
<gene>
    <name evidence="3" type="ORF">SAJA_05935</name>
</gene>
<dbReference type="EMBL" id="AYKG01000013">
    <property type="protein sequence ID" value="ROO29819.1"/>
    <property type="molecule type" value="Genomic_DNA"/>
</dbReference>
<feature type="transmembrane region" description="Helical" evidence="2">
    <location>
        <begin position="40"/>
        <end position="61"/>
    </location>
</feature>
<dbReference type="Proteomes" id="UP000285310">
    <property type="component" value="Unassembled WGS sequence"/>
</dbReference>
<keyword evidence="2" id="KW-1133">Transmembrane helix</keyword>
<reference evidence="3 4" key="1">
    <citation type="submission" date="2013-10" db="EMBL/GenBank/DDBJ databases">
        <title>Salinisphaera japonica YTM-1 Genome Sequencing.</title>
        <authorList>
            <person name="Lai Q."/>
            <person name="Li C."/>
            <person name="Shao Z."/>
        </authorList>
    </citation>
    <scope>NUCLEOTIDE SEQUENCE [LARGE SCALE GENOMIC DNA]</scope>
    <source>
        <strain evidence="3 4">YTM-1</strain>
    </source>
</reference>
<dbReference type="InParanoid" id="A0A423PW70"/>
<sequence length="91" mass="9875">MAKPIETRYCENCNKPVSRGRQACQNCGNQLNRSMGKTGCVLIAFVVGIGVIAAISIFKYISQSDFDPEDPSAGEGQSQSRITQVHAVKRV</sequence>
<comment type="caution">
    <text evidence="3">The sequence shown here is derived from an EMBL/GenBank/DDBJ whole genome shotgun (WGS) entry which is preliminary data.</text>
</comment>
<evidence type="ECO:0000313" key="3">
    <source>
        <dbReference type="EMBL" id="ROO29819.1"/>
    </source>
</evidence>
<name>A0A423PW70_9GAMM</name>
<dbReference type="AlphaFoldDB" id="A0A423PW70"/>
<evidence type="ECO:0000256" key="2">
    <source>
        <dbReference type="SAM" id="Phobius"/>
    </source>
</evidence>
<evidence type="ECO:0008006" key="5">
    <source>
        <dbReference type="Google" id="ProtNLM"/>
    </source>
</evidence>
<keyword evidence="2" id="KW-0472">Membrane</keyword>
<dbReference type="RefSeq" id="WP_123657714.1">
    <property type="nucleotide sequence ID" value="NZ_AYKG01000013.1"/>
</dbReference>
<accession>A0A423PW70</accession>
<keyword evidence="2" id="KW-0812">Transmembrane</keyword>
<keyword evidence="4" id="KW-1185">Reference proteome</keyword>
<organism evidence="3 4">
    <name type="scientific">Salinisphaera japonica YTM-1</name>
    <dbReference type="NCBI Taxonomy" id="1209778"/>
    <lineage>
        <taxon>Bacteria</taxon>
        <taxon>Pseudomonadati</taxon>
        <taxon>Pseudomonadota</taxon>
        <taxon>Gammaproteobacteria</taxon>
        <taxon>Salinisphaerales</taxon>
        <taxon>Salinisphaeraceae</taxon>
        <taxon>Salinisphaera</taxon>
    </lineage>
</organism>